<feature type="transmembrane region" description="Helical" evidence="1">
    <location>
        <begin position="249"/>
        <end position="267"/>
    </location>
</feature>
<comment type="caution">
    <text evidence="3">The sequence shown here is derived from an EMBL/GenBank/DDBJ whole genome shotgun (WGS) entry which is preliminary data.</text>
</comment>
<feature type="transmembrane region" description="Helical" evidence="1">
    <location>
        <begin position="72"/>
        <end position="91"/>
    </location>
</feature>
<evidence type="ECO:0000313" key="3">
    <source>
        <dbReference type="EMBL" id="OWQ88846.1"/>
    </source>
</evidence>
<feature type="transmembrane region" description="Helical" evidence="1">
    <location>
        <begin position="181"/>
        <end position="204"/>
    </location>
</feature>
<feature type="transmembrane region" description="Helical" evidence="1">
    <location>
        <begin position="146"/>
        <end position="169"/>
    </location>
</feature>
<dbReference type="InterPro" id="IPR003675">
    <property type="entry name" value="Rce1/LyrA-like_dom"/>
</dbReference>
<dbReference type="OrthoDB" id="5322702at2"/>
<keyword evidence="1" id="KW-1133">Transmembrane helix</keyword>
<evidence type="ECO:0000313" key="4">
    <source>
        <dbReference type="Proteomes" id="UP000197468"/>
    </source>
</evidence>
<keyword evidence="1" id="KW-0812">Transmembrane</keyword>
<keyword evidence="1" id="KW-0472">Membrane</keyword>
<dbReference type="RefSeq" id="WP_088385733.1">
    <property type="nucleotide sequence ID" value="NZ_NIOF01000006.1"/>
</dbReference>
<feature type="domain" description="CAAX prenyl protease 2/Lysostaphin resistance protein A-like" evidence="2">
    <location>
        <begin position="179"/>
        <end position="283"/>
    </location>
</feature>
<proteinExistence type="predicted"/>
<feature type="transmembrane region" description="Helical" evidence="1">
    <location>
        <begin position="31"/>
        <end position="60"/>
    </location>
</feature>
<dbReference type="Pfam" id="PF02517">
    <property type="entry name" value="Rce1-like"/>
    <property type="match status" value="1"/>
</dbReference>
<evidence type="ECO:0000259" key="2">
    <source>
        <dbReference type="Pfam" id="PF02517"/>
    </source>
</evidence>
<dbReference type="GO" id="GO:0004175">
    <property type="term" value="F:endopeptidase activity"/>
    <property type="evidence" value="ECO:0007669"/>
    <property type="project" value="UniProtKB-ARBA"/>
</dbReference>
<sequence length="295" mass="31374">MPVSFVLLVAAIAAVWLPSRSQRRWPIPFWIPVYAASLVAAVAQGYVMPVACVALLVLIASTEVIRRGARPCVYWPAFALVLLLTLALALHKVPGFRNPIAINAVQFSGDAIAFTQYLNFDKGSAGLVLLALLAPRLRQGDPIGSTLARAAALSMGIAIIVLGVALVAGMVRVDPKWPPQAVLFLVVNLFFTCVAEETFFRVMIQDALVGSRADSDAKASGPRDGRALLSIVGTAMLFAVAHAGGGARMVVVAGVAGLGYAAAYAWRRRIEVPIVMHFGVNAVHFLLFSYPALRS</sequence>
<organism evidence="3 4">
    <name type="scientific">Roseateles aquatilis</name>
    <dbReference type="NCBI Taxonomy" id="431061"/>
    <lineage>
        <taxon>Bacteria</taxon>
        <taxon>Pseudomonadati</taxon>
        <taxon>Pseudomonadota</taxon>
        <taxon>Betaproteobacteria</taxon>
        <taxon>Burkholderiales</taxon>
        <taxon>Sphaerotilaceae</taxon>
        <taxon>Roseateles</taxon>
    </lineage>
</organism>
<dbReference type="Proteomes" id="UP000197468">
    <property type="component" value="Unassembled WGS sequence"/>
</dbReference>
<name>A0A246J8G7_9BURK</name>
<protein>
    <recommendedName>
        <fullName evidence="2">CAAX prenyl protease 2/Lysostaphin resistance protein A-like domain-containing protein</fullName>
    </recommendedName>
</protein>
<dbReference type="EMBL" id="NIOF01000006">
    <property type="protein sequence ID" value="OWQ88846.1"/>
    <property type="molecule type" value="Genomic_DNA"/>
</dbReference>
<evidence type="ECO:0000256" key="1">
    <source>
        <dbReference type="SAM" id="Phobius"/>
    </source>
</evidence>
<reference evidence="3 4" key="1">
    <citation type="journal article" date="2008" name="Int. J. Syst. Evol. Microbiol.">
        <title>Description of Roseateles aquatilis sp. nov. and Roseateles terrae sp. nov., in the class Betaproteobacteria, and emended description of the genus Roseateles.</title>
        <authorList>
            <person name="Gomila M."/>
            <person name="Bowien B."/>
            <person name="Falsen E."/>
            <person name="Moore E.R."/>
            <person name="Lalucat J."/>
        </authorList>
    </citation>
    <scope>NUCLEOTIDE SEQUENCE [LARGE SCALE GENOMIC DNA]</scope>
    <source>
        <strain evidence="3 4">CCUG 48205</strain>
    </source>
</reference>
<dbReference type="AlphaFoldDB" id="A0A246J8G7"/>
<gene>
    <name evidence="3" type="ORF">CDN99_15335</name>
</gene>
<accession>A0A246J8G7</accession>
<dbReference type="GO" id="GO:0080120">
    <property type="term" value="P:CAAX-box protein maturation"/>
    <property type="evidence" value="ECO:0007669"/>
    <property type="project" value="UniProtKB-ARBA"/>
</dbReference>
<keyword evidence="4" id="KW-1185">Reference proteome</keyword>